<comment type="catalytic activity">
    <reaction evidence="6 7">
        <text>hydroxymethylbilane = uroporphyrinogen III + H2O</text>
        <dbReference type="Rhea" id="RHEA:18965"/>
        <dbReference type="ChEBI" id="CHEBI:15377"/>
        <dbReference type="ChEBI" id="CHEBI:57308"/>
        <dbReference type="ChEBI" id="CHEBI:57845"/>
        <dbReference type="EC" id="4.2.1.75"/>
    </reaction>
</comment>
<dbReference type="EC" id="4.2.1.75" evidence="3 7"/>
<dbReference type="GO" id="GO:0004852">
    <property type="term" value="F:uroporphyrinogen-III synthase activity"/>
    <property type="evidence" value="ECO:0007669"/>
    <property type="project" value="UniProtKB-UniRule"/>
</dbReference>
<dbReference type="Pfam" id="PF02602">
    <property type="entry name" value="HEM4"/>
    <property type="match status" value="1"/>
</dbReference>
<evidence type="ECO:0000313" key="9">
    <source>
        <dbReference type="EMBL" id="AKG25421.1"/>
    </source>
</evidence>
<evidence type="ECO:0000256" key="6">
    <source>
        <dbReference type="ARBA" id="ARBA00048617"/>
    </source>
</evidence>
<dbReference type="UniPathway" id="UPA00251">
    <property type="reaction ID" value="UER00320"/>
</dbReference>
<protein>
    <recommendedName>
        <fullName evidence="3 7">Uroporphyrinogen-III synthase</fullName>
        <ecNumber evidence="3 7">4.2.1.75</ecNumber>
    </recommendedName>
</protein>
<dbReference type="InterPro" id="IPR039793">
    <property type="entry name" value="UROS/Hem4"/>
</dbReference>
<proteinExistence type="evidence at transcript level"/>
<dbReference type="EMBL" id="KP739894">
    <property type="protein sequence ID" value="AKG25421.1"/>
    <property type="molecule type" value="mRNA"/>
</dbReference>
<evidence type="ECO:0000256" key="1">
    <source>
        <dbReference type="ARBA" id="ARBA00004772"/>
    </source>
</evidence>
<organism evidence="9">
    <name type="scientific">Hematodinium sp. SG-2015</name>
    <dbReference type="NCBI Taxonomy" id="1649283"/>
    <lineage>
        <taxon>Eukaryota</taxon>
        <taxon>Sar</taxon>
        <taxon>Alveolata</taxon>
        <taxon>Dinophyceae</taxon>
        <taxon>Syndiniales</taxon>
        <taxon>Syndiniaceae</taxon>
        <taxon>Hematodinium</taxon>
    </lineage>
</organism>
<dbReference type="Gene3D" id="3.40.50.10090">
    <property type="match status" value="2"/>
</dbReference>
<evidence type="ECO:0000256" key="7">
    <source>
        <dbReference type="RuleBase" id="RU366031"/>
    </source>
</evidence>
<sequence length="239" mass="26427">MIIALTREATDNHKLRAALGDHLDTVEIPAITFRELEYEVPSDSFDSVCLTSPEAARRWTSKKFKIVVIGDATACVIRQRGQEVAFTPETADATSLGTAYPSDLGPKVLLAGSKLQRPTLHDALKKRGFEVTTLHTYTTDARQRTELTENELAKLSKVTMWTFASPSAVEAVNAWEVQRGIGACLGKTTGDAAMESGWDARWPDKPGLEHWSALIGDIARQHNERLKRPREDAEENVNV</sequence>
<dbReference type="AlphaFoldDB" id="A0A0F6Y5N1"/>
<evidence type="ECO:0000256" key="5">
    <source>
        <dbReference type="ARBA" id="ARBA00023244"/>
    </source>
</evidence>
<dbReference type="InterPro" id="IPR003754">
    <property type="entry name" value="4pyrrol_synth_uPrphyn_synth"/>
</dbReference>
<dbReference type="GO" id="GO:0006782">
    <property type="term" value="P:protoporphyrinogen IX biosynthetic process"/>
    <property type="evidence" value="ECO:0007669"/>
    <property type="project" value="UniProtKB-UniRule"/>
</dbReference>
<name>A0A0F6Y5N1_9DINO</name>
<evidence type="ECO:0000256" key="3">
    <source>
        <dbReference type="ARBA" id="ARBA00013109"/>
    </source>
</evidence>
<accession>A0A0F6Y5N1</accession>
<evidence type="ECO:0000256" key="4">
    <source>
        <dbReference type="ARBA" id="ARBA00023239"/>
    </source>
</evidence>
<comment type="pathway">
    <text evidence="1 7">Porphyrin-containing compound metabolism; protoporphyrin-IX biosynthesis; coproporphyrinogen-III from 5-aminolevulinate: step 3/4.</text>
</comment>
<reference evidence="9" key="1">
    <citation type="journal article" date="2015" name="Proc. Natl. Acad. Sci. U.S.A.">
        <title>Endosymbiosis undone by stepwise elimination of the plastid in a parasitic dinoflagellate.</title>
        <authorList>
            <person name="Gornik S.G."/>
            <person name="Febrimarsa"/>
            <person name="Cassin A.M."/>
            <person name="MacRae J.I."/>
            <person name="Ramaprasad A."/>
            <person name="Rchiad Z."/>
            <person name="McConville M.J."/>
            <person name="Bacic A."/>
            <person name="McFadden G.I."/>
            <person name="Pain A."/>
            <person name="Waller R.F."/>
        </authorList>
    </citation>
    <scope>NUCLEOTIDE SEQUENCE</scope>
</reference>
<dbReference type="InterPro" id="IPR036108">
    <property type="entry name" value="4pyrrol_syn_uPrphyn_synt_sf"/>
</dbReference>
<evidence type="ECO:0000256" key="2">
    <source>
        <dbReference type="ARBA" id="ARBA00008133"/>
    </source>
</evidence>
<evidence type="ECO:0000259" key="8">
    <source>
        <dbReference type="Pfam" id="PF02602"/>
    </source>
</evidence>
<dbReference type="GO" id="GO:0006780">
    <property type="term" value="P:uroporphyrinogen III biosynthetic process"/>
    <property type="evidence" value="ECO:0007669"/>
    <property type="project" value="UniProtKB-UniRule"/>
</dbReference>
<dbReference type="PANTHER" id="PTHR38042">
    <property type="entry name" value="UROPORPHYRINOGEN-III SYNTHASE, CHLOROPLASTIC"/>
    <property type="match status" value="1"/>
</dbReference>
<comment type="similarity">
    <text evidence="2 7">Belongs to the uroporphyrinogen-III synthase family.</text>
</comment>
<dbReference type="SUPFAM" id="SSF69618">
    <property type="entry name" value="HemD-like"/>
    <property type="match status" value="1"/>
</dbReference>
<dbReference type="CDD" id="cd06578">
    <property type="entry name" value="HemD"/>
    <property type="match status" value="1"/>
</dbReference>
<dbReference type="PANTHER" id="PTHR38042:SF1">
    <property type="entry name" value="UROPORPHYRINOGEN-III SYNTHASE, CHLOROPLASTIC"/>
    <property type="match status" value="1"/>
</dbReference>
<keyword evidence="5 7" id="KW-0627">Porphyrin biosynthesis</keyword>
<feature type="domain" description="Tetrapyrrole biosynthesis uroporphyrinogen III synthase" evidence="8">
    <location>
        <begin position="24"/>
        <end position="211"/>
    </location>
</feature>
<keyword evidence="4 7" id="KW-0456">Lyase</keyword>
<comment type="function">
    <text evidence="7">Catalyzes cyclization of the linear tetrapyrrole, hydroxymethylbilane, to the macrocyclic uroporphyrinogen III.</text>
</comment>